<proteinExistence type="predicted"/>
<protein>
    <submittedName>
        <fullName evidence="3">Uncharacterized protein</fullName>
    </submittedName>
</protein>
<keyword evidence="1" id="KW-0472">Membrane</keyword>
<evidence type="ECO:0000256" key="2">
    <source>
        <dbReference type="SAM" id="SignalP"/>
    </source>
</evidence>
<keyword evidence="1" id="KW-1133">Transmembrane helix</keyword>
<evidence type="ECO:0000256" key="1">
    <source>
        <dbReference type="SAM" id="Phobius"/>
    </source>
</evidence>
<accession>A0A0E9UL09</accession>
<keyword evidence="1" id="KW-0812">Transmembrane</keyword>
<dbReference type="EMBL" id="GBXM01042637">
    <property type="protein sequence ID" value="JAH65940.1"/>
    <property type="molecule type" value="Transcribed_RNA"/>
</dbReference>
<dbReference type="AlphaFoldDB" id="A0A0E9UL09"/>
<feature type="transmembrane region" description="Helical" evidence="1">
    <location>
        <begin position="52"/>
        <end position="71"/>
    </location>
</feature>
<reference evidence="3" key="2">
    <citation type="journal article" date="2015" name="Fish Shellfish Immunol.">
        <title>Early steps in the European eel (Anguilla anguilla)-Vibrio vulnificus interaction in the gills: Role of the RtxA13 toxin.</title>
        <authorList>
            <person name="Callol A."/>
            <person name="Pajuelo D."/>
            <person name="Ebbesson L."/>
            <person name="Teles M."/>
            <person name="MacKenzie S."/>
            <person name="Amaro C."/>
        </authorList>
    </citation>
    <scope>NUCLEOTIDE SEQUENCE</scope>
</reference>
<reference evidence="3" key="1">
    <citation type="submission" date="2014-11" db="EMBL/GenBank/DDBJ databases">
        <authorList>
            <person name="Amaro Gonzalez C."/>
        </authorList>
    </citation>
    <scope>NUCLEOTIDE SEQUENCE</scope>
</reference>
<feature type="signal peptide" evidence="2">
    <location>
        <begin position="1"/>
        <end position="18"/>
    </location>
</feature>
<feature type="chain" id="PRO_5002433967" evidence="2">
    <location>
        <begin position="19"/>
        <end position="85"/>
    </location>
</feature>
<sequence>MISVNSSLLLILLGLLCALSGPSPDAHFSGFLLIIKIEVSNRTQGSQRLQWSMIHSAFFIANPYFPIYINIKKIQSYIYLLISSV</sequence>
<name>A0A0E9UL09_ANGAN</name>
<keyword evidence="2" id="KW-0732">Signal</keyword>
<evidence type="ECO:0000313" key="3">
    <source>
        <dbReference type="EMBL" id="JAH65940.1"/>
    </source>
</evidence>
<organism evidence="3">
    <name type="scientific">Anguilla anguilla</name>
    <name type="common">European freshwater eel</name>
    <name type="synonym">Muraena anguilla</name>
    <dbReference type="NCBI Taxonomy" id="7936"/>
    <lineage>
        <taxon>Eukaryota</taxon>
        <taxon>Metazoa</taxon>
        <taxon>Chordata</taxon>
        <taxon>Craniata</taxon>
        <taxon>Vertebrata</taxon>
        <taxon>Euteleostomi</taxon>
        <taxon>Actinopterygii</taxon>
        <taxon>Neopterygii</taxon>
        <taxon>Teleostei</taxon>
        <taxon>Anguilliformes</taxon>
        <taxon>Anguillidae</taxon>
        <taxon>Anguilla</taxon>
    </lineage>
</organism>